<accession>A0A180GG44</accession>
<dbReference type="AlphaFoldDB" id="A0A180GG44"/>
<dbReference type="EnsemblFungi" id="PTTG_27907-t43_1">
    <property type="protein sequence ID" value="PTTG_27907-t43_1-p1"/>
    <property type="gene ID" value="PTTG_27907"/>
</dbReference>
<organism evidence="1">
    <name type="scientific">Puccinia triticina (isolate 1-1 / race 1 (BBBD))</name>
    <name type="common">Brown leaf rust fungus</name>
    <dbReference type="NCBI Taxonomy" id="630390"/>
    <lineage>
        <taxon>Eukaryota</taxon>
        <taxon>Fungi</taxon>
        <taxon>Dikarya</taxon>
        <taxon>Basidiomycota</taxon>
        <taxon>Pucciniomycotina</taxon>
        <taxon>Pucciniomycetes</taxon>
        <taxon>Pucciniales</taxon>
        <taxon>Pucciniaceae</taxon>
        <taxon>Puccinia</taxon>
    </lineage>
</organism>
<evidence type="ECO:0000313" key="1">
    <source>
        <dbReference type="EMBL" id="OAV91645.1"/>
    </source>
</evidence>
<dbReference type="Proteomes" id="UP000005240">
    <property type="component" value="Unassembled WGS sequence"/>
</dbReference>
<protein>
    <submittedName>
        <fullName evidence="1 2">Uncharacterized protein</fullName>
    </submittedName>
</protein>
<evidence type="ECO:0000313" key="2">
    <source>
        <dbReference type="EnsemblFungi" id="PTTG_27907-t43_1-p1"/>
    </source>
</evidence>
<reference evidence="1" key="1">
    <citation type="submission" date="2009-11" db="EMBL/GenBank/DDBJ databases">
        <authorList>
            <consortium name="The Broad Institute Genome Sequencing Platform"/>
            <person name="Ward D."/>
            <person name="Feldgarden M."/>
            <person name="Earl A."/>
            <person name="Young S.K."/>
            <person name="Zeng Q."/>
            <person name="Koehrsen M."/>
            <person name="Alvarado L."/>
            <person name="Berlin A."/>
            <person name="Bochicchio J."/>
            <person name="Borenstein D."/>
            <person name="Chapman S.B."/>
            <person name="Chen Z."/>
            <person name="Engels R."/>
            <person name="Freedman E."/>
            <person name="Gellesch M."/>
            <person name="Goldberg J."/>
            <person name="Griggs A."/>
            <person name="Gujja S."/>
            <person name="Heilman E."/>
            <person name="Heiman D."/>
            <person name="Hepburn T."/>
            <person name="Howarth C."/>
            <person name="Jen D."/>
            <person name="Larson L."/>
            <person name="Lewis B."/>
            <person name="Mehta T."/>
            <person name="Park D."/>
            <person name="Pearson M."/>
            <person name="Roberts A."/>
            <person name="Saif S."/>
            <person name="Shea T."/>
            <person name="Shenoy N."/>
            <person name="Sisk P."/>
            <person name="Stolte C."/>
            <person name="Sykes S."/>
            <person name="Thomson T."/>
            <person name="Walk T."/>
            <person name="White J."/>
            <person name="Yandava C."/>
            <person name="Izard J."/>
            <person name="Baranova O.V."/>
            <person name="Blanton J.M."/>
            <person name="Tanner A.C."/>
            <person name="Dewhirst F.E."/>
            <person name="Haas B."/>
            <person name="Nusbaum C."/>
            <person name="Birren B."/>
        </authorList>
    </citation>
    <scope>NUCLEOTIDE SEQUENCE [LARGE SCALE GENOMIC DNA]</scope>
    <source>
        <strain evidence="1">1-1 BBBD Race 1</strain>
    </source>
</reference>
<name>A0A180GG44_PUCT1</name>
<reference evidence="2 3" key="3">
    <citation type="journal article" date="2017" name="G3 (Bethesda)">
        <title>Comparative analysis highlights variable genome content of wheat rusts and divergence of the mating loci.</title>
        <authorList>
            <person name="Cuomo C.A."/>
            <person name="Bakkeren G."/>
            <person name="Khalil H.B."/>
            <person name="Panwar V."/>
            <person name="Joly D."/>
            <person name="Linning R."/>
            <person name="Sakthikumar S."/>
            <person name="Song X."/>
            <person name="Adiconis X."/>
            <person name="Fan L."/>
            <person name="Goldberg J.M."/>
            <person name="Levin J.Z."/>
            <person name="Young S."/>
            <person name="Zeng Q."/>
            <person name="Anikster Y."/>
            <person name="Bruce M."/>
            <person name="Wang M."/>
            <person name="Yin C."/>
            <person name="McCallum B."/>
            <person name="Szabo L.J."/>
            <person name="Hulbert S."/>
            <person name="Chen X."/>
            <person name="Fellers J.P."/>
        </authorList>
    </citation>
    <scope>NUCLEOTIDE SEQUENCE</scope>
    <source>
        <strain evidence="2">isolate 1-1 / race 1 (BBBD)</strain>
        <strain evidence="3">Isolate 1-1 / race 1 (BBBD)</strain>
    </source>
</reference>
<dbReference type="PANTHER" id="PTHR33069:SF3">
    <property type="entry name" value="DYNEIN HEAVY CHAIN TAIL DOMAIN-CONTAINING PROTEIN"/>
    <property type="match status" value="1"/>
</dbReference>
<gene>
    <name evidence="1" type="ORF">PTTG_27907</name>
</gene>
<proteinExistence type="predicted"/>
<sequence>MENKTNNIPDGSGQTLEYLEALVVQGLRNLQRKWESPRKVTRDDTWAVRAVGVNSSEILFDRLHSNLLPLFKDQVSTILNLLGDASMKEEPKLKLRRALEIQPEIDYSITQIHSTFLDLCPESLSATTVETNDQHLKHLKAYRLLEFKKEFDGELGSVCSVFGTASEFLELRKYPDFRRALSFNDDFEPSESTSYCIELIIKNSKRSEMDAIEEYATGAVRGIDGVLANLIGLINPAAPQGYDFPDSLNHQPMINLATTAIPFIKLLKLFFKKLSKHGIMNCQRLPPFTQMNSYQLKRFCQSAENVAGGLGEILYSLAEGDKTFGDRPVDIQFITDAAEESASKVVASLLSVLLYLVPLIDSLPEKNYFQGWFATWNTQINVAVRNFVQVAKDLRHEHNHV</sequence>
<reference evidence="1" key="2">
    <citation type="submission" date="2016-05" db="EMBL/GenBank/DDBJ databases">
        <title>Comparative analysis highlights variable genome content of wheat rusts and divergence of the mating loci.</title>
        <authorList>
            <person name="Cuomo C.A."/>
            <person name="Bakkeren G."/>
            <person name="Szabo L."/>
            <person name="Khalil H."/>
            <person name="Joly D."/>
            <person name="Goldberg J."/>
            <person name="Young S."/>
            <person name="Zeng Q."/>
            <person name="Fellers J."/>
        </authorList>
    </citation>
    <scope>NUCLEOTIDE SEQUENCE [LARGE SCALE GENOMIC DNA]</scope>
    <source>
        <strain evidence="1">1-1 BBBD Race 1</strain>
    </source>
</reference>
<dbReference type="VEuPathDB" id="FungiDB:PTTG_27907"/>
<reference evidence="2" key="4">
    <citation type="submission" date="2025-05" db="UniProtKB">
        <authorList>
            <consortium name="EnsemblFungi"/>
        </authorList>
    </citation>
    <scope>IDENTIFICATION</scope>
    <source>
        <strain evidence="2">isolate 1-1 / race 1 (BBBD)</strain>
    </source>
</reference>
<evidence type="ECO:0000313" key="3">
    <source>
        <dbReference type="Proteomes" id="UP000005240"/>
    </source>
</evidence>
<dbReference type="PANTHER" id="PTHR33069">
    <property type="entry name" value="CHROMOSOME 7, WHOLE GENOME SHOTGUN SEQUENCE-RELATED"/>
    <property type="match status" value="1"/>
</dbReference>
<dbReference type="EMBL" id="ADAS02000077">
    <property type="protein sequence ID" value="OAV91645.1"/>
    <property type="molecule type" value="Genomic_DNA"/>
</dbReference>
<keyword evidence="3" id="KW-1185">Reference proteome</keyword>